<organism evidence="1 2">
    <name type="scientific">Trifolium pratense</name>
    <name type="common">Red clover</name>
    <dbReference type="NCBI Taxonomy" id="57577"/>
    <lineage>
        <taxon>Eukaryota</taxon>
        <taxon>Viridiplantae</taxon>
        <taxon>Streptophyta</taxon>
        <taxon>Embryophyta</taxon>
        <taxon>Tracheophyta</taxon>
        <taxon>Spermatophyta</taxon>
        <taxon>Magnoliopsida</taxon>
        <taxon>eudicotyledons</taxon>
        <taxon>Gunneridae</taxon>
        <taxon>Pentapetalae</taxon>
        <taxon>rosids</taxon>
        <taxon>fabids</taxon>
        <taxon>Fabales</taxon>
        <taxon>Fabaceae</taxon>
        <taxon>Papilionoideae</taxon>
        <taxon>50 kb inversion clade</taxon>
        <taxon>NPAAA clade</taxon>
        <taxon>Hologalegina</taxon>
        <taxon>IRL clade</taxon>
        <taxon>Trifolieae</taxon>
        <taxon>Trifolium</taxon>
    </lineage>
</organism>
<comment type="caution">
    <text evidence="1">The sequence shown here is derived from an EMBL/GenBank/DDBJ whole genome shotgun (WGS) entry which is preliminary data.</text>
</comment>
<gene>
    <name evidence="1" type="ORF">L195_g060220</name>
</gene>
<reference evidence="1 2" key="2">
    <citation type="journal article" date="2017" name="Front. Plant Sci.">
        <title>Gene Classification and Mining of Molecular Markers Useful in Red Clover (Trifolium pratense) Breeding.</title>
        <authorList>
            <person name="Istvanek J."/>
            <person name="Dluhosova J."/>
            <person name="Dluhos P."/>
            <person name="Patkova L."/>
            <person name="Nedelnik J."/>
            <person name="Repkova J."/>
        </authorList>
    </citation>
    <scope>NUCLEOTIDE SEQUENCE [LARGE SCALE GENOMIC DNA]</scope>
    <source>
        <strain evidence="2">cv. Tatra</strain>
        <tissue evidence="1">Young leaves</tissue>
    </source>
</reference>
<protein>
    <submittedName>
        <fullName evidence="1">Uncharacterized protein</fullName>
    </submittedName>
</protein>
<evidence type="ECO:0000313" key="2">
    <source>
        <dbReference type="Proteomes" id="UP000236291"/>
    </source>
</evidence>
<dbReference type="AlphaFoldDB" id="A0A2K3K2P6"/>
<sequence length="89" mass="10135">MKYVGRCAAEARTEAKQGKNIALLRRGRSAIARGVILQHRGRSFFDYTTRGVGVYHALRKAWRKNDSLTSDYAPRDGDYARRGLFERSS</sequence>
<accession>A0A2K3K2P6</accession>
<proteinExistence type="predicted"/>
<reference evidence="1 2" key="1">
    <citation type="journal article" date="2014" name="Am. J. Bot.">
        <title>Genome assembly and annotation for red clover (Trifolium pratense; Fabaceae).</title>
        <authorList>
            <person name="Istvanek J."/>
            <person name="Jaros M."/>
            <person name="Krenek A."/>
            <person name="Repkova J."/>
        </authorList>
    </citation>
    <scope>NUCLEOTIDE SEQUENCE [LARGE SCALE GENOMIC DNA]</scope>
    <source>
        <strain evidence="2">cv. Tatra</strain>
        <tissue evidence="1">Young leaves</tissue>
    </source>
</reference>
<evidence type="ECO:0000313" key="1">
    <source>
        <dbReference type="EMBL" id="PNX60520.1"/>
    </source>
</evidence>
<name>A0A2K3K2P6_TRIPR</name>
<dbReference type="Proteomes" id="UP000236291">
    <property type="component" value="Unassembled WGS sequence"/>
</dbReference>
<dbReference type="EMBL" id="ASHM01137094">
    <property type="protein sequence ID" value="PNX60520.1"/>
    <property type="molecule type" value="Genomic_DNA"/>
</dbReference>